<organism evidence="3 4">
    <name type="scientific">Sphingomonas canadensis</name>
    <dbReference type="NCBI Taxonomy" id="1219257"/>
    <lineage>
        <taxon>Bacteria</taxon>
        <taxon>Pseudomonadati</taxon>
        <taxon>Pseudomonadota</taxon>
        <taxon>Alphaproteobacteria</taxon>
        <taxon>Sphingomonadales</taxon>
        <taxon>Sphingomonadaceae</taxon>
        <taxon>Sphingomonas</taxon>
    </lineage>
</organism>
<reference evidence="4" key="1">
    <citation type="journal article" date="2019" name="Int. J. Syst. Evol. Microbiol.">
        <title>The Global Catalogue of Microorganisms (GCM) 10K type strain sequencing project: providing services to taxonomists for standard genome sequencing and annotation.</title>
        <authorList>
            <consortium name="The Broad Institute Genomics Platform"/>
            <consortium name="The Broad Institute Genome Sequencing Center for Infectious Disease"/>
            <person name="Wu L."/>
            <person name="Ma J."/>
        </authorList>
    </citation>
    <scope>NUCLEOTIDE SEQUENCE [LARGE SCALE GENOMIC DNA]</scope>
    <source>
        <strain evidence="4">CCUG 62982</strain>
    </source>
</reference>
<feature type="signal peptide" evidence="2">
    <location>
        <begin position="1"/>
        <end position="20"/>
    </location>
</feature>
<keyword evidence="2" id="KW-0732">Signal</keyword>
<sequence>MKLLFAGALLAAAIASPALAQTDPGDVPNKPKPAKAEAPAAGPEATVYDNALGPGWENWSWAATELSVDTGTARKPIRVEAKGYQGLYLRHAPFSTAPYRGISMLIQVVGGEAEVRVIAIADGKPIPDPAKPAQNNEPTPRMKLVALKPGGWTKVVVPLDTLGAKDRTIDGFWVQNNSGADAPKFYVADVQLMP</sequence>
<dbReference type="Proteomes" id="UP001596977">
    <property type="component" value="Unassembled WGS sequence"/>
</dbReference>
<dbReference type="Gene3D" id="2.60.120.430">
    <property type="entry name" value="Galactose-binding lectin"/>
    <property type="match status" value="1"/>
</dbReference>
<keyword evidence="4" id="KW-1185">Reference proteome</keyword>
<feature type="region of interest" description="Disordered" evidence="1">
    <location>
        <begin position="21"/>
        <end position="42"/>
    </location>
</feature>
<dbReference type="RefSeq" id="WP_264942622.1">
    <property type="nucleotide sequence ID" value="NZ_JAPDRA010000001.1"/>
</dbReference>
<feature type="chain" id="PRO_5045811308" evidence="2">
    <location>
        <begin position="21"/>
        <end position="194"/>
    </location>
</feature>
<dbReference type="EMBL" id="JBHTJG010000001">
    <property type="protein sequence ID" value="MFD0945119.1"/>
    <property type="molecule type" value="Genomic_DNA"/>
</dbReference>
<protein>
    <submittedName>
        <fullName evidence="3">Uncharacterized protein</fullName>
    </submittedName>
</protein>
<evidence type="ECO:0000313" key="4">
    <source>
        <dbReference type="Proteomes" id="UP001596977"/>
    </source>
</evidence>
<evidence type="ECO:0000256" key="1">
    <source>
        <dbReference type="SAM" id="MobiDB-lite"/>
    </source>
</evidence>
<name>A0ABW3H1V4_9SPHN</name>
<accession>A0ABW3H1V4</accession>
<gene>
    <name evidence="3" type="ORF">ACFQ1E_02080</name>
</gene>
<comment type="caution">
    <text evidence="3">The sequence shown here is derived from an EMBL/GenBank/DDBJ whole genome shotgun (WGS) entry which is preliminary data.</text>
</comment>
<evidence type="ECO:0000256" key="2">
    <source>
        <dbReference type="SAM" id="SignalP"/>
    </source>
</evidence>
<proteinExistence type="predicted"/>
<evidence type="ECO:0000313" key="3">
    <source>
        <dbReference type="EMBL" id="MFD0945119.1"/>
    </source>
</evidence>